<dbReference type="RefSeq" id="WP_155045130.1">
    <property type="nucleotide sequence ID" value="NZ_WMIH01000012.1"/>
</dbReference>
<dbReference type="AlphaFoldDB" id="A0A6L6IZA1"/>
<evidence type="ECO:0000259" key="1">
    <source>
        <dbReference type="Pfam" id="PF00535"/>
    </source>
</evidence>
<name>A0A6L6IZA1_9RHOB</name>
<gene>
    <name evidence="2" type="ORF">GL284_13320</name>
</gene>
<dbReference type="InterPro" id="IPR001173">
    <property type="entry name" value="Glyco_trans_2-like"/>
</dbReference>
<protein>
    <submittedName>
        <fullName evidence="2">Glycosyltransferase</fullName>
    </submittedName>
</protein>
<dbReference type="Proteomes" id="UP000478740">
    <property type="component" value="Unassembled WGS sequence"/>
</dbReference>
<dbReference type="GO" id="GO:0016758">
    <property type="term" value="F:hexosyltransferase activity"/>
    <property type="evidence" value="ECO:0007669"/>
    <property type="project" value="UniProtKB-ARBA"/>
</dbReference>
<reference evidence="2 3" key="1">
    <citation type="submission" date="2019-11" db="EMBL/GenBank/DDBJ databases">
        <authorList>
            <person name="Dong K."/>
        </authorList>
    </citation>
    <scope>NUCLEOTIDE SEQUENCE [LARGE SCALE GENOMIC DNA]</scope>
    <source>
        <strain evidence="2 3">DK608</strain>
    </source>
</reference>
<accession>A0A6L6IZA1</accession>
<sequence>MSQSAGNPAQRVAILMAVYQGQDYLPVQLRSLIEQHDQRWDLIVGDDGSTDRSLRILQDFAAELQPGRVRIVPGPRAGAAANFRALLDHVPKDATHVAFSDQDDAWDPEKISRSLAALTADTPAIWCSRVVACDTTMQPLSLSPLPRLEPSFRHALMQNMVQGNTLMMNRAAFELVRAANPEAGPVVMHDWWIYQLVTGAGGQVIYDPLPSVLYRQHDANVVGANHGIIGRLGGLRRMLAGTYRGWSRMNHAALTGSAHRLTPENRAILAEFGRLQGSFLQRMQAFRQGGFHRQGRVSQAALWLAVLLRRS</sequence>
<dbReference type="Gene3D" id="3.90.550.10">
    <property type="entry name" value="Spore Coat Polysaccharide Biosynthesis Protein SpsA, Chain A"/>
    <property type="match status" value="1"/>
</dbReference>
<feature type="domain" description="Glycosyltransferase 2-like" evidence="1">
    <location>
        <begin position="14"/>
        <end position="142"/>
    </location>
</feature>
<dbReference type="SUPFAM" id="SSF53448">
    <property type="entry name" value="Nucleotide-diphospho-sugar transferases"/>
    <property type="match status" value="1"/>
</dbReference>
<evidence type="ECO:0000313" key="3">
    <source>
        <dbReference type="Proteomes" id="UP000478740"/>
    </source>
</evidence>
<keyword evidence="3" id="KW-1185">Reference proteome</keyword>
<comment type="caution">
    <text evidence="2">The sequence shown here is derived from an EMBL/GenBank/DDBJ whole genome shotgun (WGS) entry which is preliminary data.</text>
</comment>
<dbReference type="Pfam" id="PF00535">
    <property type="entry name" value="Glycos_transf_2"/>
    <property type="match status" value="1"/>
</dbReference>
<dbReference type="PANTHER" id="PTHR22916:SF3">
    <property type="entry name" value="UDP-GLCNAC:BETAGAL BETA-1,3-N-ACETYLGLUCOSAMINYLTRANSFERASE-LIKE PROTEIN 1"/>
    <property type="match status" value="1"/>
</dbReference>
<organism evidence="2 3">
    <name type="scientific">Paracoccus shanxieyensis</name>
    <dbReference type="NCBI Taxonomy" id="2675752"/>
    <lineage>
        <taxon>Bacteria</taxon>
        <taxon>Pseudomonadati</taxon>
        <taxon>Pseudomonadota</taxon>
        <taxon>Alphaproteobacteria</taxon>
        <taxon>Rhodobacterales</taxon>
        <taxon>Paracoccaceae</taxon>
        <taxon>Paracoccus</taxon>
    </lineage>
</organism>
<dbReference type="EMBL" id="WMII01000012">
    <property type="protein sequence ID" value="MTH65249.1"/>
    <property type="molecule type" value="Genomic_DNA"/>
</dbReference>
<proteinExistence type="predicted"/>
<dbReference type="PANTHER" id="PTHR22916">
    <property type="entry name" value="GLYCOSYLTRANSFERASE"/>
    <property type="match status" value="1"/>
</dbReference>
<evidence type="ECO:0000313" key="2">
    <source>
        <dbReference type="EMBL" id="MTH65249.1"/>
    </source>
</evidence>
<dbReference type="InterPro" id="IPR029044">
    <property type="entry name" value="Nucleotide-diphossugar_trans"/>
</dbReference>